<feature type="coiled-coil region" evidence="4">
    <location>
        <begin position="1848"/>
        <end position="1879"/>
    </location>
</feature>
<evidence type="ECO:0000256" key="1">
    <source>
        <dbReference type="ARBA" id="ARBA00022737"/>
    </source>
</evidence>
<dbReference type="SMART" id="SM00248">
    <property type="entry name" value="ANK"/>
    <property type="match status" value="14"/>
</dbReference>
<feature type="repeat" description="ANK" evidence="3">
    <location>
        <begin position="216"/>
        <end position="248"/>
    </location>
</feature>
<dbReference type="EMBL" id="CAJNOR010000506">
    <property type="protein sequence ID" value="CAF0934026.1"/>
    <property type="molecule type" value="Genomic_DNA"/>
</dbReference>
<feature type="coiled-coil region" evidence="4">
    <location>
        <begin position="1717"/>
        <end position="1744"/>
    </location>
</feature>
<feature type="repeat" description="ANK" evidence="3">
    <location>
        <begin position="522"/>
        <end position="554"/>
    </location>
</feature>
<evidence type="ECO:0000256" key="3">
    <source>
        <dbReference type="PROSITE-ProRule" id="PRU00023"/>
    </source>
</evidence>
<feature type="coiled-coil region" evidence="4">
    <location>
        <begin position="1783"/>
        <end position="1817"/>
    </location>
</feature>
<evidence type="ECO:0000256" key="2">
    <source>
        <dbReference type="ARBA" id="ARBA00023043"/>
    </source>
</evidence>
<dbReference type="InterPro" id="IPR002110">
    <property type="entry name" value="Ankyrin_rpt"/>
</dbReference>
<dbReference type="InterPro" id="IPR036770">
    <property type="entry name" value="Ankyrin_rpt-contain_sf"/>
</dbReference>
<evidence type="ECO:0000313" key="8">
    <source>
        <dbReference type="Proteomes" id="UP000663852"/>
    </source>
</evidence>
<dbReference type="OrthoDB" id="6718656at2759"/>
<dbReference type="PROSITE" id="PS50297">
    <property type="entry name" value="ANK_REP_REGION"/>
    <property type="match status" value="1"/>
</dbReference>
<keyword evidence="1" id="KW-0677">Repeat</keyword>
<name>A0A814FLY6_ADIRI</name>
<dbReference type="PROSITE" id="PS50088">
    <property type="entry name" value="ANK_REPEAT"/>
    <property type="match status" value="2"/>
</dbReference>
<dbReference type="EMBL" id="CAJNOJ010000057">
    <property type="protein sequence ID" value="CAF0984811.1"/>
    <property type="molecule type" value="Genomic_DNA"/>
</dbReference>
<dbReference type="Proteomes" id="UP000663828">
    <property type="component" value="Unassembled WGS sequence"/>
</dbReference>
<feature type="coiled-coil region" evidence="4">
    <location>
        <begin position="1927"/>
        <end position="1954"/>
    </location>
</feature>
<evidence type="ECO:0000313" key="6">
    <source>
        <dbReference type="EMBL" id="CAF0984811.1"/>
    </source>
</evidence>
<evidence type="ECO:0000256" key="4">
    <source>
        <dbReference type="SAM" id="Coils"/>
    </source>
</evidence>
<keyword evidence="2 3" id="KW-0040">ANK repeat</keyword>
<dbReference type="Pfam" id="PF12796">
    <property type="entry name" value="Ank_2"/>
    <property type="match status" value="2"/>
</dbReference>
<dbReference type="SUPFAM" id="SSF48403">
    <property type="entry name" value="Ankyrin repeat"/>
    <property type="match status" value="3"/>
</dbReference>
<dbReference type="Proteomes" id="UP000663852">
    <property type="component" value="Unassembled WGS sequence"/>
</dbReference>
<accession>A0A814FLY6</accession>
<dbReference type="InterPro" id="IPR051165">
    <property type="entry name" value="Multifunctional_ANK_Repeat"/>
</dbReference>
<dbReference type="PANTHER" id="PTHR24123">
    <property type="entry name" value="ANKYRIN REPEAT-CONTAINING"/>
    <property type="match status" value="1"/>
</dbReference>
<evidence type="ECO:0000313" key="5">
    <source>
        <dbReference type="EMBL" id="CAF0934026.1"/>
    </source>
</evidence>
<sequence>MSKSTKDLIKLVETKASERNSSSEAQKLLEQGADITATTGSGATMIHSVIAEEKRYRSVMPGKADICRSLVDVLQKAASERLAAQVFMTNGGDIKEMHRLVQLKGSCYQSATYGSLGLLGALLKQDGIPIRLDVVQFLLEADPDVKYNLTMADDEQKTLLSVVKHNSKCPQGVIDYIQRYFDRMLNKIPFVEPNIDPDEIMLWIHRGANIEAIDEHSNTALLNAVIANNIGLVRTLLSAGSNITHRNSDNLTVFEIAKSASVKNPSLITILGTHQVNVELKHLIETKGAQLTTDELYVLLEEGANINAKIANNNTFLHLLVVNKGTPEMITAFVSTFNADISAANIDGYRPIELCILQDEDPFLHLQTFLKLPKMTTDLFINSKLNKTILQFAFEQNRSQVAKLIQAELNHRLWNCVTRINIQKDISEKTMTELKQLVTYGAEIDHQYCHEGSEQRTLLQYACEVGTQRLVQYVIEHLHANYTLQFHNGNYPISIVAENGYLSIVEYLRGLPNLNLNVPNNDGQTALHLATNKRHTLVVQYLIKWGADYQAKNRLQQTPLDIARVNVSQNKEEEFGDQKLIRFLEQLICPPVDQSIEQSSHGKAPDLDLDTCELVTPVLVDPIPTATEHTEGAIGKSGKSLFSKNPSSNLHDAAKNGSVWEAQRAIGEGADICYRKGNRTPYEVALASEKEYDLQLKAAVLISSNCKVLEQMVAGCQQIANMIQHIANKKLIEAIDQSDASLVKAYHLASGTLTVDLLYRACNASDNVEIVDYLLNENADIHQALISDSSSDSPYQTVKRKRFMKLTAYLKYRLSLECTQAVKQNDPELVRKLIAVGASVDTHDTNNLNEALQHQNVELIQILCENGAKMPLNWITSKSIILEPIVSQQLKPEVVFCINQCLINRRLRFSAASGDLDGVIQCQRLGADIDSKNCHGSTALLCTIQHGNYFRIVHTLISSGASLLHLNENEPMSLLDLANSKNYKQIADYLYEQLNIQFLAAIVNNQRQMAEKLANMGVDFNYQDEQQRTALHYAVQYYSTELINWLCECGSSPTICDINGNYPLIQAIEKGDYASAEYFITKYPATKRQTNKAGQTALQMAENLNFVRIVELIKMNETEPELIKDQGKADETKHDYETLLQASRDGHIKIIQEFIDQRYNSTAHKRHICGELIEQAKKAKQFQISDILESHYNKLIIRDVLWDEELNPSGGIDIVLSKHHQKVLLGFLSGLSDLIANSPIVLDPADPKTYVELFSGLTENMVKRSQELQQVTNEQDVVKIVQQDETNTKEQLIKINGQLENLEESKISLQSRIQEADERLFKQQDLTAIQRKELFRAIEALKQQMTIYECSIFLFQRQQEATIARQKTINFIKGNSNLMMFYRTIESLLEAVFHGVLARQGGYLKEEASMKFGRPFLASDIASMSVPILQLTSESIKTILSPMLSRLHKRELKKEWENFSTLGNIEELKRIASDTAGLLTLYYREQIQCIDPSQKIKNATASDNKTNSTKYVYGESSGELSVVTVAEYITTWIVEELKLGRDRLVPSEPLPHQLWLCVAKRDPINPEMSRKLTSGIGSNPIGHKKICLKIKNFFDKEIVVPVQIRYLIGCVSVVGNDGGIYQYPVSADASDNELKYSNFFGYVYVTPFSSDEKTLQTIVEGRKLCLASRDEHGNILTKFEDIIEHAKAYAIENKSLDPSKSLITLETAKQVTEVIRAHNIFANLDDVKEELKKTREAIELSVDAFCEEIKDKVKVCQTSIDAAHEQIREESERNRVTMTQDNEMRYENTQERLDNTVKDMEKRLEQLINTRMRRMEKRTQETAEEISKTVEIAKAQCLQAVETSQQLLEQATISVRSLLQQSEQQNEKFQRDIALHKSEMKQNAATQRDLCEQMMSEMRTTIERDIKQAILARQSTLEMQDIQQLIRHQLELHAKEIENTKANAQSQIENEIKDPNLKQ</sequence>
<comment type="caution">
    <text evidence="6">The sequence shown here is derived from an EMBL/GenBank/DDBJ whole genome shotgun (WGS) entry which is preliminary data.</text>
</comment>
<evidence type="ECO:0008006" key="9">
    <source>
        <dbReference type="Google" id="ProtNLM"/>
    </source>
</evidence>
<organism evidence="6 8">
    <name type="scientific">Adineta ricciae</name>
    <name type="common">Rotifer</name>
    <dbReference type="NCBI Taxonomy" id="249248"/>
    <lineage>
        <taxon>Eukaryota</taxon>
        <taxon>Metazoa</taxon>
        <taxon>Spiralia</taxon>
        <taxon>Gnathifera</taxon>
        <taxon>Rotifera</taxon>
        <taxon>Eurotatoria</taxon>
        <taxon>Bdelloidea</taxon>
        <taxon>Adinetida</taxon>
        <taxon>Adinetidae</taxon>
        <taxon>Adineta</taxon>
    </lineage>
</organism>
<protein>
    <recommendedName>
        <fullName evidence="9">Ankyrin repeat protein</fullName>
    </recommendedName>
</protein>
<proteinExistence type="predicted"/>
<dbReference type="Gene3D" id="1.25.40.20">
    <property type="entry name" value="Ankyrin repeat-containing domain"/>
    <property type="match status" value="6"/>
</dbReference>
<gene>
    <name evidence="6" type="ORF">EDS130_LOCUS14067</name>
    <name evidence="5" type="ORF">XAT740_LOCUS9741</name>
</gene>
<evidence type="ECO:0000313" key="7">
    <source>
        <dbReference type="Proteomes" id="UP000663828"/>
    </source>
</evidence>
<dbReference type="PANTHER" id="PTHR24123:SF33">
    <property type="entry name" value="PROTEIN HOS4"/>
    <property type="match status" value="1"/>
</dbReference>
<keyword evidence="7" id="KW-1185">Reference proteome</keyword>
<feature type="coiled-coil region" evidence="4">
    <location>
        <begin position="1285"/>
        <end position="1319"/>
    </location>
</feature>
<reference evidence="6" key="1">
    <citation type="submission" date="2021-02" db="EMBL/GenBank/DDBJ databases">
        <authorList>
            <person name="Nowell W R."/>
        </authorList>
    </citation>
    <scope>NUCLEOTIDE SEQUENCE</scope>
</reference>
<keyword evidence="4" id="KW-0175">Coiled coil</keyword>